<feature type="coiled-coil region" evidence="2">
    <location>
        <begin position="15"/>
        <end position="42"/>
    </location>
</feature>
<dbReference type="AlphaFoldDB" id="A0A133U3J9"/>
<dbReference type="InterPro" id="IPR015942">
    <property type="entry name" value="Asp/Glu/hydantoin_racemase"/>
</dbReference>
<evidence type="ECO:0000313" key="3">
    <source>
        <dbReference type="EMBL" id="KXA88769.1"/>
    </source>
</evidence>
<evidence type="ECO:0000313" key="4">
    <source>
        <dbReference type="Proteomes" id="UP000070589"/>
    </source>
</evidence>
<keyword evidence="2" id="KW-0175">Coiled coil</keyword>
<keyword evidence="4" id="KW-1185">Reference proteome</keyword>
<protein>
    <recommendedName>
        <fullName evidence="5">Hydrogenase expression protein HupH</fullName>
    </recommendedName>
</protein>
<sequence length="252" mass="28240">MKILNVFPDVYTEDLKKTKENRKKFSENLKEQTNKLVELETVFVDKGSASIEDAFDEAVNAPYILQKVKTGKKEGYDAVVIDCFGDPGLDAARELVDIPVIGANHSACFLATQLGARFSIINILKEVEPLVRNLLMKYGLYNRVASMRVINVPVLDLEKEPEKNAKKVPETVKKTVLEDGAYSVVFGCTGMAFLLGEVRKVLAEEEGIDVPIIEPLKAAVYNAVYWVLYGTSHSKLEFPPPREKKRLLDFEI</sequence>
<comment type="similarity">
    <text evidence="1">Belongs to the HyuE racemase family.</text>
</comment>
<dbReference type="PATRIC" id="fig|1698261.3.peg.1130"/>
<dbReference type="InterPro" id="IPR052186">
    <property type="entry name" value="Hydantoin_racemase-like"/>
</dbReference>
<gene>
    <name evidence="3" type="ORF">AKJ62_04520</name>
</gene>
<dbReference type="Pfam" id="PF01177">
    <property type="entry name" value="Asp_Glu_race"/>
    <property type="match status" value="1"/>
</dbReference>
<dbReference type="Gene3D" id="3.40.50.12500">
    <property type="match status" value="1"/>
</dbReference>
<proteinExistence type="inferred from homology"/>
<reference evidence="3 4" key="1">
    <citation type="journal article" date="2016" name="Sci. Rep.">
        <title>Metabolic traits of an uncultured archaeal lineage -MSBL1- from brine pools of the Red Sea.</title>
        <authorList>
            <person name="Mwirichia R."/>
            <person name="Alam I."/>
            <person name="Rashid M."/>
            <person name="Vinu M."/>
            <person name="Ba-Alawi W."/>
            <person name="Anthony Kamau A."/>
            <person name="Kamanda Ngugi D."/>
            <person name="Goker M."/>
            <person name="Klenk H.P."/>
            <person name="Bajic V."/>
            <person name="Stingl U."/>
        </authorList>
    </citation>
    <scope>NUCLEOTIDE SEQUENCE [LARGE SCALE GENOMIC DNA]</scope>
    <source>
        <strain evidence="3">SCGC-AAA259D14</strain>
    </source>
</reference>
<evidence type="ECO:0008006" key="5">
    <source>
        <dbReference type="Google" id="ProtNLM"/>
    </source>
</evidence>
<dbReference type="PANTHER" id="PTHR28047:SF5">
    <property type="entry name" value="PROTEIN DCG1"/>
    <property type="match status" value="1"/>
</dbReference>
<accession>A0A133U3J9</accession>
<dbReference type="Proteomes" id="UP000070589">
    <property type="component" value="Unassembled WGS sequence"/>
</dbReference>
<name>A0A133U3J9_9EURY</name>
<organism evidence="3 4">
    <name type="scientific">candidate division MSBL1 archaeon SCGC-AAA259D14</name>
    <dbReference type="NCBI Taxonomy" id="1698261"/>
    <lineage>
        <taxon>Archaea</taxon>
        <taxon>Methanobacteriati</taxon>
        <taxon>Methanobacteriota</taxon>
        <taxon>candidate division MSBL1</taxon>
    </lineage>
</organism>
<evidence type="ECO:0000256" key="2">
    <source>
        <dbReference type="SAM" id="Coils"/>
    </source>
</evidence>
<comment type="caution">
    <text evidence="3">The sequence shown here is derived from an EMBL/GenBank/DDBJ whole genome shotgun (WGS) entry which is preliminary data.</text>
</comment>
<dbReference type="EMBL" id="LHXL01000082">
    <property type="protein sequence ID" value="KXA88769.1"/>
    <property type="molecule type" value="Genomic_DNA"/>
</dbReference>
<dbReference type="PANTHER" id="PTHR28047">
    <property type="entry name" value="PROTEIN DCG1"/>
    <property type="match status" value="1"/>
</dbReference>
<evidence type="ECO:0000256" key="1">
    <source>
        <dbReference type="ARBA" id="ARBA00038414"/>
    </source>
</evidence>
<dbReference type="InterPro" id="IPR053714">
    <property type="entry name" value="Iso_Racemase_Enz_sf"/>
</dbReference>
<dbReference type="GO" id="GO:0047661">
    <property type="term" value="F:amino-acid racemase activity"/>
    <property type="evidence" value="ECO:0007669"/>
    <property type="project" value="InterPro"/>
</dbReference>